<keyword evidence="10" id="KW-0548">Nucleotidyltransferase</keyword>
<comment type="catalytic activity">
    <reaction evidence="8">
        <text>Mo-molybdopterin + GTP + H(+) = Mo-molybdopterin guanine dinucleotide + diphosphate</text>
        <dbReference type="Rhea" id="RHEA:34243"/>
        <dbReference type="ChEBI" id="CHEBI:15378"/>
        <dbReference type="ChEBI" id="CHEBI:33019"/>
        <dbReference type="ChEBI" id="CHEBI:37565"/>
        <dbReference type="ChEBI" id="CHEBI:71302"/>
        <dbReference type="ChEBI" id="CHEBI:71310"/>
        <dbReference type="EC" id="2.7.7.77"/>
    </reaction>
</comment>
<dbReference type="PANTHER" id="PTHR19136">
    <property type="entry name" value="MOLYBDENUM COFACTOR GUANYLYLTRANSFERASE"/>
    <property type="match status" value="1"/>
</dbReference>
<comment type="caution">
    <text evidence="10">The sequence shown here is derived from an EMBL/GenBank/DDBJ whole genome shotgun (WGS) entry which is preliminary data.</text>
</comment>
<comment type="cofactor">
    <cofactor evidence="8">
        <name>Mg(2+)</name>
        <dbReference type="ChEBI" id="CHEBI:18420"/>
    </cofactor>
</comment>
<protein>
    <recommendedName>
        <fullName evidence="8">Molybdenum cofactor guanylyltransferase</fullName>
        <shortName evidence="8">MoCo guanylyltransferase</shortName>
        <ecNumber evidence="8">2.7.7.77</ecNumber>
    </recommendedName>
    <alternativeName>
        <fullName evidence="8">GTP:molybdopterin guanylyltransferase</fullName>
    </alternativeName>
    <alternativeName>
        <fullName evidence="8">Mo-MPT guanylyltransferase</fullName>
    </alternativeName>
    <alternativeName>
        <fullName evidence="8">Molybdopterin guanylyltransferase</fullName>
    </alternativeName>
    <alternativeName>
        <fullName evidence="8">Molybdopterin-guanine dinucleotide synthase</fullName>
        <shortName evidence="8">MGD synthase</shortName>
    </alternativeName>
</protein>
<dbReference type="EMBL" id="BMKL01000001">
    <property type="protein sequence ID" value="GGE00221.1"/>
    <property type="molecule type" value="Genomic_DNA"/>
</dbReference>
<feature type="binding site" evidence="8">
    <location>
        <position position="89"/>
    </location>
    <ligand>
        <name>GTP</name>
        <dbReference type="ChEBI" id="CHEBI:37565"/>
    </ligand>
</feature>
<evidence type="ECO:0000313" key="11">
    <source>
        <dbReference type="Proteomes" id="UP000619041"/>
    </source>
</evidence>
<accession>A0ABQ1SBY7</accession>
<evidence type="ECO:0000256" key="5">
    <source>
        <dbReference type="ARBA" id="ARBA00022842"/>
    </source>
</evidence>
<name>A0ABQ1SBY7_9SPHN</name>
<evidence type="ECO:0000256" key="7">
    <source>
        <dbReference type="ARBA" id="ARBA00023150"/>
    </source>
</evidence>
<feature type="binding site" evidence="8">
    <location>
        <begin position="4"/>
        <end position="6"/>
    </location>
    <ligand>
        <name>GTP</name>
        <dbReference type="ChEBI" id="CHEBI:37565"/>
    </ligand>
</feature>
<evidence type="ECO:0000256" key="4">
    <source>
        <dbReference type="ARBA" id="ARBA00022741"/>
    </source>
</evidence>
<feature type="binding site" evidence="8">
    <location>
        <position position="16"/>
    </location>
    <ligand>
        <name>GTP</name>
        <dbReference type="ChEBI" id="CHEBI:37565"/>
    </ligand>
</feature>
<keyword evidence="4 8" id="KW-0547">Nucleotide-binding</keyword>
<sequence>MVILAGGDGSRMGGAKPLRMLAGRTLLDRAIHRARSWSDDIFISARSAAQVGAAGLPLLLDEPGLGGPLAGLAAARSTGSDAVLTVPCDMPFLPTDLLPRLMEAFAGRGAALAEARGQVHPVCGLWRTEALGEIADYAASGRRSLIGFAERVGYSIGRWEAAEMFDNINTRADLAMAEARLA</sequence>
<evidence type="ECO:0000256" key="2">
    <source>
        <dbReference type="ARBA" id="ARBA00022679"/>
    </source>
</evidence>
<proteinExistence type="inferred from homology"/>
<comment type="similarity">
    <text evidence="8">Belongs to the MobA family.</text>
</comment>
<keyword evidence="1 8" id="KW-0963">Cytoplasm</keyword>
<evidence type="ECO:0000259" key="9">
    <source>
        <dbReference type="Pfam" id="PF12804"/>
    </source>
</evidence>
<gene>
    <name evidence="8 10" type="primary">mobA</name>
    <name evidence="10" type="ORF">GCM10011515_20030</name>
</gene>
<dbReference type="InterPro" id="IPR029044">
    <property type="entry name" value="Nucleotide-diphossugar_trans"/>
</dbReference>
<dbReference type="InterPro" id="IPR013482">
    <property type="entry name" value="Molybde_CF_guanTrfase"/>
</dbReference>
<comment type="subcellular location">
    <subcellularLocation>
        <location evidence="8">Cytoplasm</location>
    </subcellularLocation>
</comment>
<feature type="binding site" evidence="8">
    <location>
        <position position="61"/>
    </location>
    <ligand>
        <name>GTP</name>
        <dbReference type="ChEBI" id="CHEBI:37565"/>
    </ligand>
</feature>
<evidence type="ECO:0000256" key="6">
    <source>
        <dbReference type="ARBA" id="ARBA00023134"/>
    </source>
</evidence>
<evidence type="ECO:0000256" key="8">
    <source>
        <dbReference type="HAMAP-Rule" id="MF_00316"/>
    </source>
</evidence>
<evidence type="ECO:0000256" key="3">
    <source>
        <dbReference type="ARBA" id="ARBA00022723"/>
    </source>
</evidence>
<dbReference type="Proteomes" id="UP000619041">
    <property type="component" value="Unassembled WGS sequence"/>
</dbReference>
<dbReference type="Pfam" id="PF12804">
    <property type="entry name" value="NTP_transf_3"/>
    <property type="match status" value="1"/>
</dbReference>
<keyword evidence="11" id="KW-1185">Reference proteome</keyword>
<keyword evidence="2 8" id="KW-0808">Transferase</keyword>
<keyword evidence="6 8" id="KW-0342">GTP-binding</keyword>
<feature type="domain" description="MobA-like NTP transferase" evidence="9">
    <location>
        <begin position="2"/>
        <end position="147"/>
    </location>
</feature>
<reference evidence="11" key="1">
    <citation type="journal article" date="2019" name="Int. J. Syst. Evol. Microbiol.">
        <title>The Global Catalogue of Microorganisms (GCM) 10K type strain sequencing project: providing services to taxonomists for standard genome sequencing and annotation.</title>
        <authorList>
            <consortium name="The Broad Institute Genomics Platform"/>
            <consortium name="The Broad Institute Genome Sequencing Center for Infectious Disease"/>
            <person name="Wu L."/>
            <person name="Ma J."/>
        </authorList>
    </citation>
    <scope>NUCLEOTIDE SEQUENCE [LARGE SCALE GENOMIC DNA]</scope>
    <source>
        <strain evidence="11">CGMCC 1.15959</strain>
    </source>
</reference>
<keyword evidence="7 8" id="KW-0501">Molybdenum cofactor biosynthesis</keyword>
<dbReference type="PANTHER" id="PTHR19136:SF81">
    <property type="entry name" value="MOLYBDENUM COFACTOR GUANYLYLTRANSFERASE"/>
    <property type="match status" value="1"/>
</dbReference>
<dbReference type="GO" id="GO:0016779">
    <property type="term" value="F:nucleotidyltransferase activity"/>
    <property type="evidence" value="ECO:0007669"/>
    <property type="project" value="UniProtKB-KW"/>
</dbReference>
<keyword evidence="5 8" id="KW-0460">Magnesium</keyword>
<dbReference type="HAMAP" id="MF_00316">
    <property type="entry name" value="MobA"/>
    <property type="match status" value="1"/>
</dbReference>
<keyword evidence="3 8" id="KW-0479">Metal-binding</keyword>
<dbReference type="CDD" id="cd02503">
    <property type="entry name" value="MobA"/>
    <property type="match status" value="1"/>
</dbReference>
<dbReference type="Gene3D" id="3.90.550.10">
    <property type="entry name" value="Spore Coat Polysaccharide Biosynthesis Protein SpsA, Chain A"/>
    <property type="match status" value="1"/>
</dbReference>
<organism evidence="10 11">
    <name type="scientific">Tsuneonella deserti</name>
    <dbReference type="NCBI Taxonomy" id="2035528"/>
    <lineage>
        <taxon>Bacteria</taxon>
        <taxon>Pseudomonadati</taxon>
        <taxon>Pseudomonadota</taxon>
        <taxon>Alphaproteobacteria</taxon>
        <taxon>Sphingomonadales</taxon>
        <taxon>Erythrobacteraceae</taxon>
        <taxon>Tsuneonella</taxon>
    </lineage>
</organism>
<dbReference type="SUPFAM" id="SSF53448">
    <property type="entry name" value="Nucleotide-diphospho-sugar transferases"/>
    <property type="match status" value="1"/>
</dbReference>
<comment type="domain">
    <text evidence="8">The N-terminal domain determines nucleotide recognition and specific binding, while the C-terminal domain determines the specific binding to the target protein.</text>
</comment>
<feature type="binding site" evidence="8">
    <location>
        <position position="89"/>
    </location>
    <ligand>
        <name>Mg(2+)</name>
        <dbReference type="ChEBI" id="CHEBI:18420"/>
    </ligand>
</feature>
<dbReference type="InterPro" id="IPR025877">
    <property type="entry name" value="MobA-like_NTP_Trfase"/>
</dbReference>
<dbReference type="RefSeq" id="WP_188645004.1">
    <property type="nucleotide sequence ID" value="NZ_BMKL01000001.1"/>
</dbReference>
<comment type="function">
    <text evidence="8">Transfers a GMP moiety from GTP to Mo-molybdopterin (Mo-MPT) cofactor (Moco or molybdenum cofactor) to form Mo-molybdopterin guanine dinucleotide (Mo-MGD) cofactor.</text>
</comment>
<evidence type="ECO:0000313" key="10">
    <source>
        <dbReference type="EMBL" id="GGE00221.1"/>
    </source>
</evidence>
<dbReference type="EC" id="2.7.7.77" evidence="8"/>
<evidence type="ECO:0000256" key="1">
    <source>
        <dbReference type="ARBA" id="ARBA00022490"/>
    </source>
</evidence>
<comment type="caution">
    <text evidence="8">Lacks conserved residue(s) required for the propagation of feature annotation.</text>
</comment>
<comment type="subunit">
    <text evidence="8">Monomer.</text>
</comment>